<keyword evidence="3" id="KW-0472">Membrane</keyword>
<dbReference type="PANTHER" id="PTHR13620">
    <property type="entry name" value="3-5 EXONUCLEASE"/>
    <property type="match status" value="1"/>
</dbReference>
<evidence type="ECO:0000313" key="6">
    <source>
        <dbReference type="Proteomes" id="UP001179952"/>
    </source>
</evidence>
<dbReference type="Gene3D" id="3.30.420.10">
    <property type="entry name" value="Ribonuclease H-like superfamily/Ribonuclease H"/>
    <property type="match status" value="1"/>
</dbReference>
<dbReference type="InterPro" id="IPR012337">
    <property type="entry name" value="RNaseH-like_sf"/>
</dbReference>
<evidence type="ECO:0000259" key="4">
    <source>
        <dbReference type="SMART" id="SM00474"/>
    </source>
</evidence>
<keyword evidence="3" id="KW-1133">Transmembrane helix</keyword>
<evidence type="ECO:0000256" key="2">
    <source>
        <dbReference type="ARBA" id="ARBA00022801"/>
    </source>
</evidence>
<keyword evidence="6" id="KW-1185">Reference proteome</keyword>
<feature type="transmembrane region" description="Helical" evidence="3">
    <location>
        <begin position="12"/>
        <end position="33"/>
    </location>
</feature>
<comment type="caution">
    <text evidence="5">The sequence shown here is derived from an EMBL/GenBank/DDBJ whole genome shotgun (WGS) entry which is preliminary data.</text>
</comment>
<protein>
    <recommendedName>
        <fullName evidence="4">3'-5' exonuclease domain-containing protein</fullName>
    </recommendedName>
</protein>
<dbReference type="InterPro" id="IPR051132">
    <property type="entry name" value="3-5_Exonuclease_domain"/>
</dbReference>
<dbReference type="AlphaFoldDB" id="A0AAV9BLB5"/>
<feature type="domain" description="3'-5' exonuclease" evidence="4">
    <location>
        <begin position="80"/>
        <end position="258"/>
    </location>
</feature>
<gene>
    <name evidence="5" type="ORF">QJS04_geneDACA015873</name>
</gene>
<dbReference type="InterPro" id="IPR002562">
    <property type="entry name" value="3'-5'_exonuclease_dom"/>
</dbReference>
<dbReference type="CDD" id="cd06141">
    <property type="entry name" value="WRN_exo"/>
    <property type="match status" value="1"/>
</dbReference>
<dbReference type="Proteomes" id="UP001179952">
    <property type="component" value="Unassembled WGS sequence"/>
</dbReference>
<organism evidence="5 6">
    <name type="scientific">Acorus gramineus</name>
    <name type="common">Dwarf sweet flag</name>
    <dbReference type="NCBI Taxonomy" id="55184"/>
    <lineage>
        <taxon>Eukaryota</taxon>
        <taxon>Viridiplantae</taxon>
        <taxon>Streptophyta</taxon>
        <taxon>Embryophyta</taxon>
        <taxon>Tracheophyta</taxon>
        <taxon>Spermatophyta</taxon>
        <taxon>Magnoliopsida</taxon>
        <taxon>Liliopsida</taxon>
        <taxon>Acoraceae</taxon>
        <taxon>Acorus</taxon>
    </lineage>
</organism>
<dbReference type="Pfam" id="PF01612">
    <property type="entry name" value="DNA_pol_A_exo1"/>
    <property type="match status" value="1"/>
</dbReference>
<keyword evidence="3" id="KW-0812">Transmembrane</keyword>
<dbReference type="SUPFAM" id="SSF53098">
    <property type="entry name" value="Ribonuclease H-like"/>
    <property type="match status" value="1"/>
</dbReference>
<evidence type="ECO:0000256" key="1">
    <source>
        <dbReference type="ARBA" id="ARBA00022722"/>
    </source>
</evidence>
<name>A0AAV9BLB5_ACOGR</name>
<reference evidence="5" key="2">
    <citation type="submission" date="2023-06" db="EMBL/GenBank/DDBJ databases">
        <authorList>
            <person name="Ma L."/>
            <person name="Liu K.-W."/>
            <person name="Li Z."/>
            <person name="Hsiao Y.-Y."/>
            <person name="Qi Y."/>
            <person name="Fu T."/>
            <person name="Tang G."/>
            <person name="Zhang D."/>
            <person name="Sun W.-H."/>
            <person name="Liu D.-K."/>
            <person name="Li Y."/>
            <person name="Chen G.-Z."/>
            <person name="Liu X.-D."/>
            <person name="Liao X.-Y."/>
            <person name="Jiang Y.-T."/>
            <person name="Yu X."/>
            <person name="Hao Y."/>
            <person name="Huang J."/>
            <person name="Zhao X.-W."/>
            <person name="Ke S."/>
            <person name="Chen Y.-Y."/>
            <person name="Wu W.-L."/>
            <person name="Hsu J.-L."/>
            <person name="Lin Y.-F."/>
            <person name="Huang M.-D."/>
            <person name="Li C.-Y."/>
            <person name="Huang L."/>
            <person name="Wang Z.-W."/>
            <person name="Zhao X."/>
            <person name="Zhong W.-Y."/>
            <person name="Peng D.-H."/>
            <person name="Ahmad S."/>
            <person name="Lan S."/>
            <person name="Zhang J.-S."/>
            <person name="Tsai W.-C."/>
            <person name="Van De Peer Y."/>
            <person name="Liu Z.-J."/>
        </authorList>
    </citation>
    <scope>NUCLEOTIDE SEQUENCE</scope>
    <source>
        <strain evidence="5">SCP</strain>
        <tissue evidence="5">Leaves</tissue>
    </source>
</reference>
<dbReference type="GO" id="GO:0005634">
    <property type="term" value="C:nucleus"/>
    <property type="evidence" value="ECO:0007669"/>
    <property type="project" value="TreeGrafter"/>
</dbReference>
<dbReference type="GO" id="GO:0003676">
    <property type="term" value="F:nucleic acid binding"/>
    <property type="evidence" value="ECO:0007669"/>
    <property type="project" value="InterPro"/>
</dbReference>
<reference evidence="5" key="1">
    <citation type="journal article" date="2023" name="Nat. Commun.">
        <title>Diploid and tetraploid genomes of Acorus and the evolution of monocots.</title>
        <authorList>
            <person name="Ma L."/>
            <person name="Liu K.W."/>
            <person name="Li Z."/>
            <person name="Hsiao Y.Y."/>
            <person name="Qi Y."/>
            <person name="Fu T."/>
            <person name="Tang G.D."/>
            <person name="Zhang D."/>
            <person name="Sun W.H."/>
            <person name="Liu D.K."/>
            <person name="Li Y."/>
            <person name="Chen G.Z."/>
            <person name="Liu X.D."/>
            <person name="Liao X.Y."/>
            <person name="Jiang Y.T."/>
            <person name="Yu X."/>
            <person name="Hao Y."/>
            <person name="Huang J."/>
            <person name="Zhao X.W."/>
            <person name="Ke S."/>
            <person name="Chen Y.Y."/>
            <person name="Wu W.L."/>
            <person name="Hsu J.L."/>
            <person name="Lin Y.F."/>
            <person name="Huang M.D."/>
            <person name="Li C.Y."/>
            <person name="Huang L."/>
            <person name="Wang Z.W."/>
            <person name="Zhao X."/>
            <person name="Zhong W.Y."/>
            <person name="Peng D.H."/>
            <person name="Ahmad S."/>
            <person name="Lan S."/>
            <person name="Zhang J.S."/>
            <person name="Tsai W.C."/>
            <person name="Van de Peer Y."/>
            <person name="Liu Z.J."/>
        </authorList>
    </citation>
    <scope>NUCLEOTIDE SEQUENCE</scope>
    <source>
        <strain evidence="5">SCP</strain>
    </source>
</reference>
<dbReference type="PANTHER" id="PTHR13620:SF121">
    <property type="entry name" value="EMB|CAB82946.1-RELATED"/>
    <property type="match status" value="1"/>
</dbReference>
<keyword evidence="1" id="KW-0540">Nuclease</keyword>
<dbReference type="GO" id="GO:0005737">
    <property type="term" value="C:cytoplasm"/>
    <property type="evidence" value="ECO:0007669"/>
    <property type="project" value="TreeGrafter"/>
</dbReference>
<dbReference type="InterPro" id="IPR036397">
    <property type="entry name" value="RNaseH_sf"/>
</dbReference>
<evidence type="ECO:0000313" key="5">
    <source>
        <dbReference type="EMBL" id="KAK1277029.1"/>
    </source>
</evidence>
<dbReference type="SMART" id="SM00474">
    <property type="entry name" value="35EXOc"/>
    <property type="match status" value="1"/>
</dbReference>
<sequence length="258" mass="28172">MHPFSRTSISNVGIFILMFYLIQFPALCFKCAWPTTTSQNAYKYSPSHACNARHQFPQKQKKTKMNSTRNISIGGTMITTTITNNPTLIDSKIEELKRISNPIIGLDVESKPDVSHGPTPNKASLLQLCNGSICLIIQLSHLPRIPNSLKSFLCQSNVTFVGVGIEADKAKLLADYGVACGKVVELGGLASRVYKKAEYEKYGLADLASKIAGVSVEKPQHVRVGDWSVGTLDEEQIKYATVDAYASFAVGKVLMGVK</sequence>
<dbReference type="GO" id="GO:0008408">
    <property type="term" value="F:3'-5' exonuclease activity"/>
    <property type="evidence" value="ECO:0007669"/>
    <property type="project" value="InterPro"/>
</dbReference>
<accession>A0AAV9BLB5</accession>
<dbReference type="GO" id="GO:0006139">
    <property type="term" value="P:nucleobase-containing compound metabolic process"/>
    <property type="evidence" value="ECO:0007669"/>
    <property type="project" value="InterPro"/>
</dbReference>
<keyword evidence="2" id="KW-0378">Hydrolase</keyword>
<dbReference type="EMBL" id="JAUJYN010000002">
    <property type="protein sequence ID" value="KAK1277029.1"/>
    <property type="molecule type" value="Genomic_DNA"/>
</dbReference>
<evidence type="ECO:0000256" key="3">
    <source>
        <dbReference type="SAM" id="Phobius"/>
    </source>
</evidence>
<proteinExistence type="predicted"/>